<evidence type="ECO:0000256" key="4">
    <source>
        <dbReference type="ARBA" id="ARBA00022825"/>
    </source>
</evidence>
<evidence type="ECO:0000256" key="3">
    <source>
        <dbReference type="ARBA" id="ARBA00022801"/>
    </source>
</evidence>
<evidence type="ECO:0000313" key="9">
    <source>
        <dbReference type="EMBL" id="KAG7311303.1"/>
    </source>
</evidence>
<organism evidence="9 10">
    <name type="scientific">Plutella xylostella</name>
    <name type="common">Diamondback moth</name>
    <name type="synonym">Plutella maculipennis</name>
    <dbReference type="NCBI Taxonomy" id="51655"/>
    <lineage>
        <taxon>Eukaryota</taxon>
        <taxon>Metazoa</taxon>
        <taxon>Ecdysozoa</taxon>
        <taxon>Arthropoda</taxon>
        <taxon>Hexapoda</taxon>
        <taxon>Insecta</taxon>
        <taxon>Pterygota</taxon>
        <taxon>Neoptera</taxon>
        <taxon>Endopterygota</taxon>
        <taxon>Lepidoptera</taxon>
        <taxon>Glossata</taxon>
        <taxon>Ditrysia</taxon>
        <taxon>Yponomeutoidea</taxon>
        <taxon>Plutellidae</taxon>
        <taxon>Plutella</taxon>
    </lineage>
</organism>
<dbReference type="PROSITE" id="PS50240">
    <property type="entry name" value="TRYPSIN_DOM"/>
    <property type="match status" value="1"/>
</dbReference>
<dbReference type="Proteomes" id="UP000823941">
    <property type="component" value="Chromosome 4"/>
</dbReference>
<protein>
    <recommendedName>
        <fullName evidence="8">Peptidase S1 domain-containing protein</fullName>
    </recommendedName>
</protein>
<dbReference type="SUPFAM" id="SSF50494">
    <property type="entry name" value="Trypsin-like serine proteases"/>
    <property type="match status" value="1"/>
</dbReference>
<dbReference type="InterPro" id="IPR001254">
    <property type="entry name" value="Trypsin_dom"/>
</dbReference>
<keyword evidence="7" id="KW-0732">Signal</keyword>
<dbReference type="EMBL" id="JAHIBW010000004">
    <property type="protein sequence ID" value="KAG7311303.1"/>
    <property type="molecule type" value="Genomic_DNA"/>
</dbReference>
<reference evidence="9 10" key="1">
    <citation type="submission" date="2021-06" db="EMBL/GenBank/DDBJ databases">
        <title>A haploid diamondback moth (Plutella xylostella L.) genome assembly resolves 31 chromosomes and identifies a diamide resistance mutation.</title>
        <authorList>
            <person name="Ward C.M."/>
            <person name="Perry K.D."/>
            <person name="Baker G."/>
            <person name="Powis K."/>
            <person name="Heckel D.G."/>
            <person name="Baxter S.W."/>
        </authorList>
    </citation>
    <scope>NUCLEOTIDE SEQUENCE [LARGE SCALE GENOMIC DNA]</scope>
    <source>
        <strain evidence="9 10">LV</strain>
        <tissue evidence="9">Single pupa</tissue>
    </source>
</reference>
<dbReference type="InterPro" id="IPR009003">
    <property type="entry name" value="Peptidase_S1_PA"/>
</dbReference>
<feature type="chain" id="PRO_5046890291" description="Peptidase S1 domain-containing protein" evidence="7">
    <location>
        <begin position="19"/>
        <end position="352"/>
    </location>
</feature>
<keyword evidence="5" id="KW-1015">Disulfide bond</keyword>
<keyword evidence="3" id="KW-0378">Hydrolase</keyword>
<dbReference type="Pfam" id="PF00089">
    <property type="entry name" value="Trypsin"/>
    <property type="match status" value="1"/>
</dbReference>
<dbReference type="SMART" id="SM00020">
    <property type="entry name" value="Tryp_SPc"/>
    <property type="match status" value="1"/>
</dbReference>
<keyword evidence="2" id="KW-0645">Protease</keyword>
<comment type="similarity">
    <text evidence="1">Belongs to the peptidase S1 family.</text>
</comment>
<dbReference type="InterPro" id="IPR050430">
    <property type="entry name" value="Peptidase_S1"/>
</dbReference>
<gene>
    <name evidence="9" type="ORF">JYU34_002340</name>
</gene>
<dbReference type="PANTHER" id="PTHR24276:SF91">
    <property type="entry name" value="AT26814P-RELATED"/>
    <property type="match status" value="1"/>
</dbReference>
<evidence type="ECO:0000256" key="1">
    <source>
        <dbReference type="ARBA" id="ARBA00007664"/>
    </source>
</evidence>
<evidence type="ECO:0000313" key="10">
    <source>
        <dbReference type="Proteomes" id="UP000823941"/>
    </source>
</evidence>
<feature type="compositionally biased region" description="Low complexity" evidence="6">
    <location>
        <begin position="54"/>
        <end position="69"/>
    </location>
</feature>
<feature type="domain" description="Peptidase S1" evidence="8">
    <location>
        <begin position="116"/>
        <end position="340"/>
    </location>
</feature>
<dbReference type="InterPro" id="IPR043504">
    <property type="entry name" value="Peptidase_S1_PA_chymotrypsin"/>
</dbReference>
<feature type="region of interest" description="Disordered" evidence="6">
    <location>
        <begin position="52"/>
        <end position="81"/>
    </location>
</feature>
<keyword evidence="10" id="KW-1185">Reference proteome</keyword>
<name>A0ABQ7R1X2_PLUXY</name>
<accession>A0ABQ7R1X2</accession>
<dbReference type="Gene3D" id="2.40.10.10">
    <property type="entry name" value="Trypsin-like serine proteases"/>
    <property type="match status" value="1"/>
</dbReference>
<dbReference type="CDD" id="cd00190">
    <property type="entry name" value="Tryp_SPc"/>
    <property type="match status" value="1"/>
</dbReference>
<evidence type="ECO:0000256" key="2">
    <source>
        <dbReference type="ARBA" id="ARBA00022670"/>
    </source>
</evidence>
<comment type="caution">
    <text evidence="9">The sequence shown here is derived from an EMBL/GenBank/DDBJ whole genome shotgun (WGS) entry which is preliminary data.</text>
</comment>
<sequence>MLNCLIIITLLLSLETYCDDTSDAPTTGASQEEVDDNADHDISAEAEPELLESTTTNQQPMTTNQQPTTIHQQPTSIAGKGARKKNKVKAKIVRGVSADPLARKGARKKKKVEGKIVGGVPADPSEFPSNVQFFNLGSMCGGSILTVRTIFTAAHCFTSNTDLGCMRVVAGARFVHDPLAQSFLVWEFTIHEDYNKESVFSNDIAVVMISGEFQFGPNVQRAVLMDHNKLRNKKNFRVAGYGKTKYNQQPFENTKFMKTTLQYVKKKRCLRLINEKLGPHVFCLGGNKKGRDTCQGDSGAGVLWKNLTVGMVSFGIGCGVKPGVYVRVFNFRSWLLTAAARLASAYCQHARG</sequence>
<evidence type="ECO:0000256" key="7">
    <source>
        <dbReference type="SAM" id="SignalP"/>
    </source>
</evidence>
<keyword evidence="4" id="KW-0720">Serine protease</keyword>
<dbReference type="PRINTS" id="PR00722">
    <property type="entry name" value="CHYMOTRYPSIN"/>
</dbReference>
<proteinExistence type="inferred from homology"/>
<evidence type="ECO:0000256" key="6">
    <source>
        <dbReference type="SAM" id="MobiDB-lite"/>
    </source>
</evidence>
<dbReference type="PANTHER" id="PTHR24276">
    <property type="entry name" value="POLYSERASE-RELATED"/>
    <property type="match status" value="1"/>
</dbReference>
<evidence type="ECO:0000256" key="5">
    <source>
        <dbReference type="ARBA" id="ARBA00023157"/>
    </source>
</evidence>
<dbReference type="InterPro" id="IPR001314">
    <property type="entry name" value="Peptidase_S1A"/>
</dbReference>
<evidence type="ECO:0000259" key="8">
    <source>
        <dbReference type="PROSITE" id="PS50240"/>
    </source>
</evidence>
<feature type="signal peptide" evidence="7">
    <location>
        <begin position="1"/>
        <end position="18"/>
    </location>
</feature>